<dbReference type="SFLD" id="SFLDG01086">
    <property type="entry name" value="elongater_protein-like"/>
    <property type="match status" value="1"/>
</dbReference>
<dbReference type="SFLD" id="SFLDS00029">
    <property type="entry name" value="Radical_SAM"/>
    <property type="match status" value="1"/>
</dbReference>
<dbReference type="RefSeq" id="WP_181549697.1">
    <property type="nucleotide sequence ID" value="NZ_JACDUS010000001.1"/>
</dbReference>
<dbReference type="Pfam" id="PF16199">
    <property type="entry name" value="Radical_SAM_C"/>
    <property type="match status" value="1"/>
</dbReference>
<keyword evidence="6" id="KW-0411">Iron-sulfur</keyword>
<evidence type="ECO:0000313" key="9">
    <source>
        <dbReference type="Proteomes" id="UP000525298"/>
    </source>
</evidence>
<sequence>MKNRYTDLNTYLRGLFGCRVQKITIDAGLGCPNRDGTLSRAGCVYCNQKGSGTGAAAQGKSITQQAEQAKHALTRRYKAKKFIAYFQSYTNTYAPTSRLKQLYDEALDVENMAGLFVGTRPDCVNDENLDLLASYQDQYLVWVEYGLQSVHDATLARINRGHDFAAFENAVHAARKRGIHVCAHVILGLPGESEKQMMKTAKTLSDMDINGVKIHLLYVVKNTMLHQWFDNGRYTCLDQDQYVNLTCAFLTHLRDDIIISRLTGDPHRKELIAPAWAVNKTQTLNQIRNTLEQQNLYQGMHA</sequence>
<gene>
    <name evidence="8" type="ORF">HNR65_000330</name>
</gene>
<keyword evidence="3" id="KW-0949">S-adenosyl-L-methionine</keyword>
<accession>A0A7W0HJF0</accession>
<keyword evidence="4" id="KW-0479">Metal-binding</keyword>
<dbReference type="Pfam" id="PF04055">
    <property type="entry name" value="Radical_SAM"/>
    <property type="match status" value="1"/>
</dbReference>
<evidence type="ECO:0000256" key="3">
    <source>
        <dbReference type="ARBA" id="ARBA00022691"/>
    </source>
</evidence>
<dbReference type="PANTHER" id="PTHR11135">
    <property type="entry name" value="HISTONE ACETYLTRANSFERASE-RELATED"/>
    <property type="match status" value="1"/>
</dbReference>
<keyword evidence="9" id="KW-1185">Reference proteome</keyword>
<evidence type="ECO:0000256" key="6">
    <source>
        <dbReference type="ARBA" id="ARBA00023014"/>
    </source>
</evidence>
<feature type="domain" description="Radical SAM core" evidence="7">
    <location>
        <begin position="15"/>
        <end position="268"/>
    </location>
</feature>
<evidence type="ECO:0000313" key="8">
    <source>
        <dbReference type="EMBL" id="MBA2880023.1"/>
    </source>
</evidence>
<dbReference type="InterPro" id="IPR039661">
    <property type="entry name" value="ELP3"/>
</dbReference>
<proteinExistence type="predicted"/>
<keyword evidence="2" id="KW-0004">4Fe-4S</keyword>
<dbReference type="SUPFAM" id="SSF102114">
    <property type="entry name" value="Radical SAM enzymes"/>
    <property type="match status" value="1"/>
</dbReference>
<dbReference type="Proteomes" id="UP000525298">
    <property type="component" value="Unassembled WGS sequence"/>
</dbReference>
<protein>
    <recommendedName>
        <fullName evidence="7">Radical SAM core domain-containing protein</fullName>
    </recommendedName>
</protein>
<dbReference type="EMBL" id="JACDUS010000001">
    <property type="protein sequence ID" value="MBA2880023.1"/>
    <property type="molecule type" value="Genomic_DNA"/>
</dbReference>
<dbReference type="GO" id="GO:0003824">
    <property type="term" value="F:catalytic activity"/>
    <property type="evidence" value="ECO:0007669"/>
    <property type="project" value="InterPro"/>
</dbReference>
<dbReference type="InterPro" id="IPR007197">
    <property type="entry name" value="rSAM"/>
</dbReference>
<dbReference type="InterPro" id="IPR005911">
    <property type="entry name" value="YhcC-like"/>
</dbReference>
<dbReference type="GO" id="GO:0051539">
    <property type="term" value="F:4 iron, 4 sulfur cluster binding"/>
    <property type="evidence" value="ECO:0007669"/>
    <property type="project" value="UniProtKB-KW"/>
</dbReference>
<dbReference type="InterPro" id="IPR006638">
    <property type="entry name" value="Elp3/MiaA/NifB-like_rSAM"/>
</dbReference>
<dbReference type="SFLD" id="SFLDG01082">
    <property type="entry name" value="B12-binding_domain_containing"/>
    <property type="match status" value="1"/>
</dbReference>
<evidence type="ECO:0000256" key="1">
    <source>
        <dbReference type="ARBA" id="ARBA00001966"/>
    </source>
</evidence>
<comment type="cofactor">
    <cofactor evidence="1">
        <name>[4Fe-4S] cluster</name>
        <dbReference type="ChEBI" id="CHEBI:49883"/>
    </cofactor>
</comment>
<dbReference type="PANTHER" id="PTHR11135:SF1">
    <property type="entry name" value="PROTEIN YHCC"/>
    <property type="match status" value="1"/>
</dbReference>
<name>A0A7W0HJF0_9BACT</name>
<dbReference type="AlphaFoldDB" id="A0A7W0HJF0"/>
<dbReference type="Gene3D" id="3.80.30.20">
    <property type="entry name" value="tm_1862 like domain"/>
    <property type="match status" value="1"/>
</dbReference>
<dbReference type="GO" id="GO:0046872">
    <property type="term" value="F:metal ion binding"/>
    <property type="evidence" value="ECO:0007669"/>
    <property type="project" value="UniProtKB-KW"/>
</dbReference>
<dbReference type="PROSITE" id="PS51918">
    <property type="entry name" value="RADICAL_SAM"/>
    <property type="match status" value="1"/>
</dbReference>
<comment type="caution">
    <text evidence="8">The sequence shown here is derived from an EMBL/GenBank/DDBJ whole genome shotgun (WGS) entry which is preliminary data.</text>
</comment>
<evidence type="ECO:0000256" key="5">
    <source>
        <dbReference type="ARBA" id="ARBA00023004"/>
    </source>
</evidence>
<dbReference type="InterPro" id="IPR032432">
    <property type="entry name" value="Radical_SAM_C"/>
</dbReference>
<reference evidence="8 9" key="1">
    <citation type="submission" date="2020-07" db="EMBL/GenBank/DDBJ databases">
        <title>Genomic Encyclopedia of Type Strains, Phase IV (KMG-IV): sequencing the most valuable type-strain genomes for metagenomic binning, comparative biology and taxonomic classification.</title>
        <authorList>
            <person name="Goeker M."/>
        </authorList>
    </citation>
    <scope>NUCLEOTIDE SEQUENCE [LARGE SCALE GENOMIC DNA]</scope>
    <source>
        <strain evidence="8 9">DSM 17721</strain>
    </source>
</reference>
<evidence type="ECO:0000259" key="7">
    <source>
        <dbReference type="PROSITE" id="PS51918"/>
    </source>
</evidence>
<dbReference type="InterPro" id="IPR023404">
    <property type="entry name" value="rSAM_horseshoe"/>
</dbReference>
<dbReference type="SMART" id="SM00729">
    <property type="entry name" value="Elp3"/>
    <property type="match status" value="1"/>
</dbReference>
<keyword evidence="5" id="KW-0408">Iron</keyword>
<organism evidence="8 9">
    <name type="scientific">Desulfosalsimonas propionicica</name>
    <dbReference type="NCBI Taxonomy" id="332175"/>
    <lineage>
        <taxon>Bacteria</taxon>
        <taxon>Pseudomonadati</taxon>
        <taxon>Thermodesulfobacteriota</taxon>
        <taxon>Desulfobacteria</taxon>
        <taxon>Desulfobacterales</taxon>
        <taxon>Desulfosalsimonadaceae</taxon>
        <taxon>Desulfosalsimonas</taxon>
    </lineage>
</organism>
<evidence type="ECO:0000256" key="2">
    <source>
        <dbReference type="ARBA" id="ARBA00022485"/>
    </source>
</evidence>
<dbReference type="SFLD" id="SFLDG01091">
    <property type="entry name" value="uncharacterized_CHP01210-like"/>
    <property type="match status" value="1"/>
</dbReference>
<dbReference type="InterPro" id="IPR058240">
    <property type="entry name" value="rSAM_sf"/>
</dbReference>
<dbReference type="NCBIfam" id="TIGR01212">
    <property type="entry name" value="TIGR01212 family radical SAM protein"/>
    <property type="match status" value="1"/>
</dbReference>
<evidence type="ECO:0000256" key="4">
    <source>
        <dbReference type="ARBA" id="ARBA00022723"/>
    </source>
</evidence>